<keyword evidence="3" id="KW-1277">Toxin-antitoxin system</keyword>
<accession>A0A545UFQ1</accession>
<dbReference type="InterPro" id="IPR038296">
    <property type="entry name" value="ParD_sf"/>
</dbReference>
<dbReference type="SUPFAM" id="SSF47598">
    <property type="entry name" value="Ribbon-helix-helix"/>
    <property type="match status" value="1"/>
</dbReference>
<dbReference type="AlphaFoldDB" id="A0A545UFQ1"/>
<comment type="caution">
    <text evidence="5">The sequence shown here is derived from an EMBL/GenBank/DDBJ whole genome shotgun (WGS) entry which is preliminary data.</text>
</comment>
<comment type="function">
    <text evidence="4">Antitoxin component of a type II toxin-antitoxin (TA) system. Neutralizes the effect of toxin ParE.</text>
</comment>
<protein>
    <recommendedName>
        <fullName evidence="2">Antitoxin ParD</fullName>
    </recommendedName>
</protein>
<reference evidence="5 6" key="1">
    <citation type="submission" date="2019-07" db="EMBL/GenBank/DDBJ databases">
        <title>Draft genome for Aliikangiella sp. M105.</title>
        <authorList>
            <person name="Wang G."/>
        </authorList>
    </citation>
    <scope>NUCLEOTIDE SEQUENCE [LARGE SCALE GENOMIC DNA]</scope>
    <source>
        <strain evidence="5 6">M105</strain>
    </source>
</reference>
<dbReference type="EMBL" id="VIKS01000004">
    <property type="protein sequence ID" value="TQV88304.1"/>
    <property type="molecule type" value="Genomic_DNA"/>
</dbReference>
<dbReference type="GO" id="GO:0006355">
    <property type="term" value="P:regulation of DNA-templated transcription"/>
    <property type="evidence" value="ECO:0007669"/>
    <property type="project" value="InterPro"/>
</dbReference>
<dbReference type="InterPro" id="IPR022789">
    <property type="entry name" value="ParD"/>
</dbReference>
<proteinExistence type="inferred from homology"/>
<evidence type="ECO:0000256" key="2">
    <source>
        <dbReference type="ARBA" id="ARBA00017940"/>
    </source>
</evidence>
<dbReference type="NCBIfam" id="TIGR02606">
    <property type="entry name" value="antidote_CC2985"/>
    <property type="match status" value="1"/>
</dbReference>
<dbReference type="Pfam" id="PF03693">
    <property type="entry name" value="ParD_antitoxin"/>
    <property type="match status" value="1"/>
</dbReference>
<organism evidence="5 6">
    <name type="scientific">Aliikangiella coralliicola</name>
    <dbReference type="NCBI Taxonomy" id="2592383"/>
    <lineage>
        <taxon>Bacteria</taxon>
        <taxon>Pseudomonadati</taxon>
        <taxon>Pseudomonadota</taxon>
        <taxon>Gammaproteobacteria</taxon>
        <taxon>Oceanospirillales</taxon>
        <taxon>Pleioneaceae</taxon>
        <taxon>Aliikangiella</taxon>
    </lineage>
</organism>
<dbReference type="InterPro" id="IPR010985">
    <property type="entry name" value="Ribbon_hlx_hlx"/>
</dbReference>
<dbReference type="OrthoDB" id="9815501at2"/>
<name>A0A545UFQ1_9GAMM</name>
<dbReference type="PANTHER" id="PTHR36582">
    <property type="entry name" value="ANTITOXIN PARD"/>
    <property type="match status" value="1"/>
</dbReference>
<dbReference type="Proteomes" id="UP000315439">
    <property type="component" value="Unassembled WGS sequence"/>
</dbReference>
<evidence type="ECO:0000256" key="3">
    <source>
        <dbReference type="ARBA" id="ARBA00022649"/>
    </source>
</evidence>
<evidence type="ECO:0000256" key="4">
    <source>
        <dbReference type="ARBA" id="ARBA00037106"/>
    </source>
</evidence>
<sequence length="86" mass="9899">MAENQNQTFSLGEHERGFIDDMVENGRFGNRTEVVRAGLRLLEDYEHAQKLNRLRARVEEGVADIEAGRVTVYQSADKLFKDIMKD</sequence>
<evidence type="ECO:0000313" key="5">
    <source>
        <dbReference type="EMBL" id="TQV88304.1"/>
    </source>
</evidence>
<keyword evidence="6" id="KW-1185">Reference proteome</keyword>
<gene>
    <name evidence="5" type="ORF">FLL46_07195</name>
</gene>
<dbReference type="CDD" id="cd22231">
    <property type="entry name" value="RHH_NikR_HicB-like"/>
    <property type="match status" value="1"/>
</dbReference>
<dbReference type="PANTHER" id="PTHR36582:SF2">
    <property type="entry name" value="ANTITOXIN PARD"/>
    <property type="match status" value="1"/>
</dbReference>
<dbReference type="RefSeq" id="WP_142892812.1">
    <property type="nucleotide sequence ID" value="NZ_ML660162.1"/>
</dbReference>
<comment type="similarity">
    <text evidence="1">Belongs to the ParD antitoxin family.</text>
</comment>
<evidence type="ECO:0000256" key="1">
    <source>
        <dbReference type="ARBA" id="ARBA00008580"/>
    </source>
</evidence>
<evidence type="ECO:0000313" key="6">
    <source>
        <dbReference type="Proteomes" id="UP000315439"/>
    </source>
</evidence>
<dbReference type="Gene3D" id="6.10.10.120">
    <property type="entry name" value="Antitoxin ParD1-like"/>
    <property type="match status" value="1"/>
</dbReference>